<dbReference type="EMBL" id="GDIP01234148">
    <property type="protein sequence ID" value="JAI89253.1"/>
    <property type="molecule type" value="Transcribed_RNA"/>
</dbReference>
<sequence length="88" mass="10014">MTYPCRRRTKKELASCCQKHLARHHLLNVYLYGFLFAKVSRPFKDKKKPTSCLRPSSSSSTEKSTTTEKAKTPPRGFRGAKKIIPSAK</sequence>
<organism evidence="2">
    <name type="scientific">Daphnia magna</name>
    <dbReference type="NCBI Taxonomy" id="35525"/>
    <lineage>
        <taxon>Eukaryota</taxon>
        <taxon>Metazoa</taxon>
        <taxon>Ecdysozoa</taxon>
        <taxon>Arthropoda</taxon>
        <taxon>Crustacea</taxon>
        <taxon>Branchiopoda</taxon>
        <taxon>Diplostraca</taxon>
        <taxon>Cladocera</taxon>
        <taxon>Anomopoda</taxon>
        <taxon>Daphniidae</taxon>
        <taxon>Daphnia</taxon>
    </lineage>
</organism>
<reference evidence="2" key="2">
    <citation type="submission" date="2015-10" db="EMBL/GenBank/DDBJ databases">
        <authorList>
            <person name="Gilbert D.G."/>
        </authorList>
    </citation>
    <scope>NUCLEOTIDE SEQUENCE</scope>
</reference>
<name>A0A0P4Y0V5_9CRUS</name>
<reference evidence="2" key="1">
    <citation type="submission" date="2015-10" db="EMBL/GenBank/DDBJ databases">
        <title>Daphnia magna gene sets from two clonal populations assembled and annotated with EvidentialGene.</title>
        <authorList>
            <person name="Gilbert D."/>
            <person name="Podicheti R."/>
            <person name="Orsini L."/>
            <person name="Colbourne J."/>
            <person name="Pfrender M."/>
        </authorList>
    </citation>
    <scope>NUCLEOTIDE SEQUENCE</scope>
</reference>
<accession>A0A0P4Y0V5</accession>
<evidence type="ECO:0000256" key="1">
    <source>
        <dbReference type="SAM" id="MobiDB-lite"/>
    </source>
</evidence>
<proteinExistence type="predicted"/>
<protein>
    <submittedName>
        <fullName evidence="2">Uncharacterized protein</fullName>
    </submittedName>
</protein>
<feature type="region of interest" description="Disordered" evidence="1">
    <location>
        <begin position="44"/>
        <end position="88"/>
    </location>
</feature>
<evidence type="ECO:0000313" key="2">
    <source>
        <dbReference type="EMBL" id="JAI89253.1"/>
    </source>
</evidence>
<dbReference type="AlphaFoldDB" id="A0A0P4Y0V5"/>